<keyword evidence="2" id="KW-1185">Reference proteome</keyword>
<evidence type="ECO:0000313" key="2">
    <source>
        <dbReference type="Proteomes" id="UP001164743"/>
    </source>
</evidence>
<reference evidence="1" key="1">
    <citation type="submission" date="2022-10" db="EMBL/GenBank/DDBJ databases">
        <title>Puccinia triticina Genome sequencing and assembly.</title>
        <authorList>
            <person name="Li C."/>
        </authorList>
    </citation>
    <scope>NUCLEOTIDE SEQUENCE</scope>
    <source>
        <strain evidence="1">Pt15</strain>
    </source>
</reference>
<protein>
    <recommendedName>
        <fullName evidence="3">Secreted protein</fullName>
    </recommendedName>
</protein>
<evidence type="ECO:0008006" key="3">
    <source>
        <dbReference type="Google" id="ProtNLM"/>
    </source>
</evidence>
<gene>
    <name evidence="1" type="ORF">PtA15_1A375</name>
</gene>
<accession>A0ABY7C9A3</accession>
<sequence>MQHQHGLLLGITLYVIHYGVLKGGVHFLCFCGLEQLMRAGCGPKLLQKVSGNSGPVFFSPRLHIAYDGYAPVHLRSAGLSSS</sequence>
<name>A0ABY7C9A3_9BASI</name>
<organism evidence="1 2">
    <name type="scientific">Puccinia triticina</name>
    <dbReference type="NCBI Taxonomy" id="208348"/>
    <lineage>
        <taxon>Eukaryota</taxon>
        <taxon>Fungi</taxon>
        <taxon>Dikarya</taxon>
        <taxon>Basidiomycota</taxon>
        <taxon>Pucciniomycotina</taxon>
        <taxon>Pucciniomycetes</taxon>
        <taxon>Pucciniales</taxon>
        <taxon>Pucciniaceae</taxon>
        <taxon>Puccinia</taxon>
    </lineage>
</organism>
<dbReference type="GeneID" id="77806291"/>
<dbReference type="Proteomes" id="UP001164743">
    <property type="component" value="Chromosome 1A"/>
</dbReference>
<dbReference type="EMBL" id="CP110421">
    <property type="protein sequence ID" value="WAQ81037.1"/>
    <property type="molecule type" value="Genomic_DNA"/>
</dbReference>
<proteinExistence type="predicted"/>
<evidence type="ECO:0000313" key="1">
    <source>
        <dbReference type="EMBL" id="WAQ81037.1"/>
    </source>
</evidence>
<dbReference type="RefSeq" id="XP_053016592.1">
    <property type="nucleotide sequence ID" value="XM_053165396.1"/>
</dbReference>